<feature type="transmembrane region" description="Helical" evidence="1">
    <location>
        <begin position="82"/>
        <end position="105"/>
    </location>
</feature>
<keyword evidence="1" id="KW-0472">Membrane</keyword>
<accession>A0A087U8H7</accession>
<feature type="transmembrane region" description="Helical" evidence="1">
    <location>
        <begin position="7"/>
        <end position="27"/>
    </location>
</feature>
<organism evidence="2 3">
    <name type="scientific">Stegodyphus mimosarum</name>
    <name type="common">African social velvet spider</name>
    <dbReference type="NCBI Taxonomy" id="407821"/>
    <lineage>
        <taxon>Eukaryota</taxon>
        <taxon>Metazoa</taxon>
        <taxon>Ecdysozoa</taxon>
        <taxon>Arthropoda</taxon>
        <taxon>Chelicerata</taxon>
        <taxon>Arachnida</taxon>
        <taxon>Araneae</taxon>
        <taxon>Araneomorphae</taxon>
        <taxon>Entelegynae</taxon>
        <taxon>Eresoidea</taxon>
        <taxon>Eresidae</taxon>
        <taxon>Stegodyphus</taxon>
    </lineage>
</organism>
<evidence type="ECO:0000256" key="1">
    <source>
        <dbReference type="SAM" id="Phobius"/>
    </source>
</evidence>
<keyword evidence="1" id="KW-1133">Transmembrane helix</keyword>
<evidence type="ECO:0000313" key="2">
    <source>
        <dbReference type="EMBL" id="KFM73666.1"/>
    </source>
</evidence>
<dbReference type="AlphaFoldDB" id="A0A087U8H7"/>
<dbReference type="Proteomes" id="UP000054359">
    <property type="component" value="Unassembled WGS sequence"/>
</dbReference>
<reference evidence="2 3" key="1">
    <citation type="submission" date="2013-11" db="EMBL/GenBank/DDBJ databases">
        <title>Genome sequencing of Stegodyphus mimosarum.</title>
        <authorList>
            <person name="Bechsgaard J."/>
        </authorList>
    </citation>
    <scope>NUCLEOTIDE SEQUENCE [LARGE SCALE GENOMIC DNA]</scope>
</reference>
<keyword evidence="1" id="KW-0812">Transmembrane</keyword>
<keyword evidence="3" id="KW-1185">Reference proteome</keyword>
<feature type="non-terminal residue" evidence="2">
    <location>
        <position position="106"/>
    </location>
</feature>
<proteinExistence type="predicted"/>
<protein>
    <submittedName>
        <fullName evidence="2">Uncharacterized protein</fullName>
    </submittedName>
</protein>
<gene>
    <name evidence="2" type="ORF">X975_18162</name>
</gene>
<sequence>MADKRIAVLGSVLFCLFVVVLLIILYYPENSREISVHGDDGITMFYIPKEPPAGGWDTVADPDHKSKFADVGQAIEDLGASFLIIVAVLCIVTGLVCFACACCCIV</sequence>
<name>A0A087U8H7_STEMI</name>
<dbReference type="EMBL" id="KK118711">
    <property type="protein sequence ID" value="KFM73666.1"/>
    <property type="molecule type" value="Genomic_DNA"/>
</dbReference>
<evidence type="ECO:0000313" key="3">
    <source>
        <dbReference type="Proteomes" id="UP000054359"/>
    </source>
</evidence>